<accession>A0A6M4X251</accession>
<keyword evidence="2" id="KW-1185">Reference proteome</keyword>
<protein>
    <submittedName>
        <fullName evidence="1">Uncharacterized protein</fullName>
    </submittedName>
</protein>
<reference evidence="1" key="1">
    <citation type="submission" date="2020-03" db="EMBL/GenBank/DDBJ databases">
        <title>Molecular networking-based the target discovery of potent antiproliferative macrolactams: 5/6/7/16 polycyclic ansamycins and glycosylated trienomycin from Streptomyces cacaoi subsp. asoensis.</title>
        <authorList>
            <person name="Liu L.-L."/>
        </authorList>
    </citation>
    <scope>NUCLEOTIDE SEQUENCE [LARGE SCALE GENOMIC DNA]</scope>
    <source>
        <strain evidence="1">H2S5</strain>
    </source>
</reference>
<evidence type="ECO:0000313" key="1">
    <source>
        <dbReference type="EMBL" id="QJT06349.1"/>
    </source>
</evidence>
<dbReference type="Proteomes" id="UP000502665">
    <property type="component" value="Chromosome"/>
</dbReference>
<dbReference type="EMBL" id="CP049838">
    <property type="protein sequence ID" value="QJT06349.1"/>
    <property type="molecule type" value="Genomic_DNA"/>
</dbReference>
<sequence length="63" mass="7186">MDLGPRLSVIDGVLKRWELRGCRSCAKREAGRVHDIHITTCARSVRRDYCPESKALYALAQTR</sequence>
<dbReference type="RefSeq" id="WP_171401661.1">
    <property type="nucleotide sequence ID" value="NZ_CP049838.1"/>
</dbReference>
<gene>
    <name evidence="1" type="ORF">G9272_43610</name>
</gene>
<proteinExistence type="predicted"/>
<dbReference type="AlphaFoldDB" id="A0A6M4X251"/>
<evidence type="ECO:0000313" key="2">
    <source>
        <dbReference type="Proteomes" id="UP000502665"/>
    </source>
</evidence>
<organism evidence="1 2">
    <name type="scientific">Streptomyces asoensis</name>
    <dbReference type="NCBI Taxonomy" id="249586"/>
    <lineage>
        <taxon>Bacteria</taxon>
        <taxon>Bacillati</taxon>
        <taxon>Actinomycetota</taxon>
        <taxon>Actinomycetes</taxon>
        <taxon>Kitasatosporales</taxon>
        <taxon>Streptomycetaceae</taxon>
        <taxon>Streptomyces</taxon>
    </lineage>
</organism>
<name>A0A6M4X251_9ACTN</name>